<feature type="domain" description="Helicase ATP-binding" evidence="2">
    <location>
        <begin position="223"/>
        <end position="432"/>
    </location>
</feature>
<feature type="compositionally biased region" description="Low complexity" evidence="1">
    <location>
        <begin position="732"/>
        <end position="745"/>
    </location>
</feature>
<dbReference type="GO" id="GO:0008168">
    <property type="term" value="F:methyltransferase activity"/>
    <property type="evidence" value="ECO:0007669"/>
    <property type="project" value="InterPro"/>
</dbReference>
<dbReference type="GO" id="GO:0032259">
    <property type="term" value="P:methylation"/>
    <property type="evidence" value="ECO:0007669"/>
    <property type="project" value="InterPro"/>
</dbReference>
<reference evidence="3 4" key="1">
    <citation type="submission" date="2018-06" db="EMBL/GenBank/DDBJ databases">
        <authorList>
            <consortium name="Pathogen Informatics"/>
            <person name="Doyle S."/>
        </authorList>
    </citation>
    <scope>NUCLEOTIDE SEQUENCE [LARGE SCALE GENOMIC DNA]</scope>
    <source>
        <strain evidence="3 4">NCTC11819</strain>
    </source>
</reference>
<dbReference type="SMART" id="SM00487">
    <property type="entry name" value="DEXDc"/>
    <property type="match status" value="1"/>
</dbReference>
<dbReference type="InterPro" id="IPR050742">
    <property type="entry name" value="Helicase_Restrict-Modif_Enz"/>
</dbReference>
<dbReference type="InterPro" id="IPR001650">
    <property type="entry name" value="Helicase_C-like"/>
</dbReference>
<dbReference type="RefSeq" id="WP_115326076.1">
    <property type="nucleotide sequence ID" value="NZ_JACHMA010000001.1"/>
</dbReference>
<dbReference type="Pfam" id="PF00271">
    <property type="entry name" value="Helicase_C"/>
    <property type="match status" value="1"/>
</dbReference>
<dbReference type="InterPro" id="IPR002052">
    <property type="entry name" value="DNA_methylase_N6_adenine_CS"/>
</dbReference>
<gene>
    <name evidence="3" type="ORF">NCTC11819_02204</name>
</gene>
<dbReference type="Pfam" id="PF22240">
    <property type="entry name" value="ISP_coupler"/>
    <property type="match status" value="1"/>
</dbReference>
<name>A0A8G2HWJ0_9ACTO</name>
<dbReference type="GO" id="GO:0005829">
    <property type="term" value="C:cytosol"/>
    <property type="evidence" value="ECO:0007669"/>
    <property type="project" value="TreeGrafter"/>
</dbReference>
<dbReference type="Pfam" id="PF04851">
    <property type="entry name" value="ResIII"/>
    <property type="match status" value="1"/>
</dbReference>
<feature type="region of interest" description="Disordered" evidence="1">
    <location>
        <begin position="719"/>
        <end position="745"/>
    </location>
</feature>
<dbReference type="InterPro" id="IPR053980">
    <property type="entry name" value="ISP_coupler"/>
</dbReference>
<evidence type="ECO:0000313" key="4">
    <source>
        <dbReference type="Proteomes" id="UP000255284"/>
    </source>
</evidence>
<proteinExistence type="predicted"/>
<dbReference type="GeneID" id="61167748"/>
<dbReference type="EMBL" id="UGGQ01000006">
    <property type="protein sequence ID" value="STO17610.1"/>
    <property type="molecule type" value="Genomic_DNA"/>
</dbReference>
<accession>A0A8G2HWJ0</accession>
<dbReference type="InterPro" id="IPR041635">
    <property type="entry name" value="Type_ISP_LLaBIII_C"/>
</dbReference>
<sequence length="1705" mass="191563">MEANPETPAVNDQAIAGQPAATDQAIAEQGASAAAFDRLLAQYRGSARSQREKGNLFEQLVRAYLRLDSQMRLQFARVYAWRDWPGAAGRPDTGIDLVAIEHRDMPSDGEVTPDTPAVAVQCKFYAPQTKIQKEHLDSFLSESGKEPFKRRIFVETTGVAWSQNAEAAIQGQSKPVTRIGLTDLRASNIDWKTYDFATPELSPTLQAHKRTLAHQTKAINDVMTGFETHDRGTLVMACGTGKTFTSLQIAQKFAERGDSAGARILFMVPSLALMSQTMHEWAAEVSVPFTAWSVCSDTKVNRKRADRDDIADIATMDLQIPPTTDAVSLADSLTQARPNEGLQVVFATYQSIGVIHEAQVLAGEAWRDFDLVICDEAHRTTGAKLANEDESAFTRIHDNTYIRADKRLYMTATPRIFNPAIKKAAREKDAVLSSMDDQAIYGPVFHRLGFGQAVVGGLLTDYKVVVLQVPEDQITSIFQQGDEYGELSIPEAAKLAGCWNALAKRKNSFTDTQYGDDTNPMRRAVAFVKDIKTSKLVATEFQNLVNQHLQNLTNADPSDNLAVQCRHVDGTMNAVQRGEALDWLKAAPGENYPVCRILTNARCLSEGVDVPTLDAVLFLNPRKSFVDVIQAVGRVMRRAPGKRFGYIILPVAIPAGIAPEEALNDNKRFEVVWQVLQAIRAHDERFDATINAIEYNESQPENIIVDVLNFQKPQRPEVIGSGGGCGSDSGEGDTTQTVGTGTDSGTGTVRSFQQVMFPASQWKDAVYSKIVKKVGNRLYWDDWSKDIGKIASRYISLIETLLQDEVNSDYFGQFVDALQKTLNPGVDRKQAIAMLAQHLITKPLFDAMFPDQEFTSQNPVSHAMQGILDRLAENQVFETEREPLEKFYQTMTEKIRAIDNLAGKQEIMRTLYDKFFSKAFPKLGDRLGIVFTPVPVVDYILHSAHEALVKHFGKGLGDEGVAIIEPFLGTGTFITRLLQSGLISPEQLDHKYRHEIFANEIVLLSYYIASINIEQVYREIRLEQGIDEGYVEFPGITLTDTFQLAERQNQIPCIGDFQANLERVQAQRAAKIQVVVMNPPYSAGQKKANDNNQNLKYPWLDGRIADTYAARSSATNKNSLYDSYYRALRWATDRIGQEGVIAFVSNNSFIDGSTADGVRLTWVDEFSDIYVYNLRGNARTQDERRRQEAGNVFGEGSRTGVAITILVKKPSDDTARKRPARIHYTEVDDYLTAQEKLDVLSNEASIAGTQQHGKFDTITPNEHGDWLNQRDDKYLEYQSLGAKKNKSKDYGLTVFQLYSNGLQTNRDAWCYNYSRNAVAANMQRMIDNYNHQVEAGVKDFDATKVSWSSSLDNYFKRGITFKNRPEVIQTSIYRPFCKQYVYFDKQLNHRPYQLPRIFPTQGHPNLAVVTDSDSVKSGAGLMVNYLPDLHVVGTSQAFSLYTWEKIDKNKPDGGFDLDALGDAPAEYAGDLDLSRPLEQQIPLVIDGYCRRENITDATLKAYRKHYQDLGITKEDIFFYIYALLHHPEYRQRFQADLKKMLPRIPRVPGFHDFVGIGRQLADLHIHYEAAEPYPEVKEQWSLDAPTDPWQKYHIVKPDWGKQPGKRSKDFTTLVYNDYLTFTGIPREAEDYKVGGSSPLGWVIDRYQIKTNKPSGITNDPNDYCRELNDPTYIARLIPSLVTVSMRTQTLITQLPKLQLDQVAID</sequence>
<evidence type="ECO:0000256" key="1">
    <source>
        <dbReference type="SAM" id="MobiDB-lite"/>
    </source>
</evidence>
<dbReference type="PRINTS" id="PR00507">
    <property type="entry name" value="N12N6MTFRASE"/>
</dbReference>
<dbReference type="SUPFAM" id="SSF52540">
    <property type="entry name" value="P-loop containing nucleoside triphosphate hydrolases"/>
    <property type="match status" value="1"/>
</dbReference>
<dbReference type="Pfam" id="PF18135">
    <property type="entry name" value="Type_ISP_C"/>
    <property type="match status" value="1"/>
</dbReference>
<dbReference type="CDD" id="cd18785">
    <property type="entry name" value="SF2_C"/>
    <property type="match status" value="1"/>
</dbReference>
<dbReference type="InterPro" id="IPR039442">
    <property type="entry name" value="Mrr-like_dom"/>
</dbReference>
<evidence type="ECO:0000313" key="3">
    <source>
        <dbReference type="EMBL" id="STO17610.1"/>
    </source>
</evidence>
<dbReference type="PROSITE" id="PS51192">
    <property type="entry name" value="HELICASE_ATP_BIND_1"/>
    <property type="match status" value="1"/>
</dbReference>
<dbReference type="InterPro" id="IPR014001">
    <property type="entry name" value="Helicase_ATP-bd"/>
</dbReference>
<dbReference type="Pfam" id="PF13156">
    <property type="entry name" value="Mrr_cat_2"/>
    <property type="match status" value="1"/>
</dbReference>
<dbReference type="Gene3D" id="3.40.50.150">
    <property type="entry name" value="Vaccinia Virus protein VP39"/>
    <property type="match status" value="1"/>
</dbReference>
<feature type="compositionally biased region" description="Gly residues" evidence="1">
    <location>
        <begin position="720"/>
        <end position="729"/>
    </location>
</feature>
<dbReference type="REBASE" id="402809">
    <property type="entry name" value="Mmu11819ORF2204P"/>
</dbReference>
<dbReference type="InterPro" id="IPR029063">
    <property type="entry name" value="SAM-dependent_MTases_sf"/>
</dbReference>
<dbReference type="PROSITE" id="PS00092">
    <property type="entry name" value="N6_MTASE"/>
    <property type="match status" value="1"/>
</dbReference>
<dbReference type="Proteomes" id="UP000255284">
    <property type="component" value="Unassembled WGS sequence"/>
</dbReference>
<dbReference type="GO" id="GO:0016787">
    <property type="term" value="F:hydrolase activity"/>
    <property type="evidence" value="ECO:0007669"/>
    <property type="project" value="InterPro"/>
</dbReference>
<organism evidence="3 4">
    <name type="scientific">Mobiluncus mulieris</name>
    <dbReference type="NCBI Taxonomy" id="2052"/>
    <lineage>
        <taxon>Bacteria</taxon>
        <taxon>Bacillati</taxon>
        <taxon>Actinomycetota</taxon>
        <taxon>Actinomycetes</taxon>
        <taxon>Actinomycetales</taxon>
        <taxon>Actinomycetaceae</taxon>
        <taxon>Mobiluncus</taxon>
    </lineage>
</organism>
<dbReference type="PANTHER" id="PTHR47396">
    <property type="entry name" value="TYPE I RESTRICTION ENZYME ECOKI R PROTEIN"/>
    <property type="match status" value="1"/>
</dbReference>
<dbReference type="InterPro" id="IPR011335">
    <property type="entry name" value="Restrct_endonuc-II-like"/>
</dbReference>
<dbReference type="SUPFAM" id="SSF53335">
    <property type="entry name" value="S-adenosyl-L-methionine-dependent methyltransferases"/>
    <property type="match status" value="1"/>
</dbReference>
<dbReference type="InterPro" id="IPR006935">
    <property type="entry name" value="Helicase/UvrB_N"/>
</dbReference>
<feature type="region of interest" description="Disordered" evidence="1">
    <location>
        <begin position="1"/>
        <end position="23"/>
    </location>
</feature>
<dbReference type="SMART" id="SM00490">
    <property type="entry name" value="HELICc"/>
    <property type="match status" value="1"/>
</dbReference>
<dbReference type="SUPFAM" id="SSF52980">
    <property type="entry name" value="Restriction endonuclease-like"/>
    <property type="match status" value="1"/>
</dbReference>
<comment type="caution">
    <text evidence="3">The sequence shown here is derived from an EMBL/GenBank/DDBJ whole genome shotgun (WGS) entry which is preliminary data.</text>
</comment>
<dbReference type="GO" id="GO:0005524">
    <property type="term" value="F:ATP binding"/>
    <property type="evidence" value="ECO:0007669"/>
    <property type="project" value="InterPro"/>
</dbReference>
<evidence type="ECO:0000259" key="2">
    <source>
        <dbReference type="PROSITE" id="PS51192"/>
    </source>
</evidence>
<dbReference type="GO" id="GO:0003677">
    <property type="term" value="F:DNA binding"/>
    <property type="evidence" value="ECO:0007669"/>
    <property type="project" value="InterPro"/>
</dbReference>
<dbReference type="CDD" id="cd22333">
    <property type="entry name" value="LlaBIII_nuclease-like"/>
    <property type="match status" value="1"/>
</dbReference>
<dbReference type="InterPro" id="IPR027417">
    <property type="entry name" value="P-loop_NTPase"/>
</dbReference>
<protein>
    <submittedName>
        <fullName evidence="3">Type I restriction enzyme EcoKI subunit R</fullName>
    </submittedName>
</protein>
<dbReference type="Gene3D" id="3.40.50.300">
    <property type="entry name" value="P-loop containing nucleotide triphosphate hydrolases"/>
    <property type="match status" value="2"/>
</dbReference>
<dbReference type="PANTHER" id="PTHR47396:SF1">
    <property type="entry name" value="ATP-DEPENDENT HELICASE IRC3-RELATED"/>
    <property type="match status" value="1"/>
</dbReference>